<accession>A0A0F6W8G5</accession>
<dbReference type="PROSITE" id="PS51257">
    <property type="entry name" value="PROKAR_LIPOPROTEIN"/>
    <property type="match status" value="1"/>
</dbReference>
<evidence type="ECO:0000256" key="1">
    <source>
        <dbReference type="ARBA" id="ARBA00022729"/>
    </source>
</evidence>
<gene>
    <name evidence="4" type="ORF">DB32_007229</name>
</gene>
<evidence type="ECO:0000256" key="3">
    <source>
        <dbReference type="ARBA" id="ARBA00023157"/>
    </source>
</evidence>
<evidence type="ECO:0000256" key="2">
    <source>
        <dbReference type="ARBA" id="ARBA00022737"/>
    </source>
</evidence>
<organism evidence="4 5">
    <name type="scientific">Sandaracinus amylolyticus</name>
    <dbReference type="NCBI Taxonomy" id="927083"/>
    <lineage>
        <taxon>Bacteria</taxon>
        <taxon>Pseudomonadati</taxon>
        <taxon>Myxococcota</taxon>
        <taxon>Polyangia</taxon>
        <taxon>Polyangiales</taxon>
        <taxon>Sandaracinaceae</taxon>
        <taxon>Sandaracinus</taxon>
    </lineage>
</organism>
<keyword evidence="2" id="KW-0677">Repeat</keyword>
<evidence type="ECO:0000313" key="5">
    <source>
        <dbReference type="Proteomes" id="UP000034883"/>
    </source>
</evidence>
<keyword evidence="3" id="KW-1015">Disulfide bond</keyword>
<dbReference type="AlphaFoldDB" id="A0A0F6W8G5"/>
<dbReference type="InterPro" id="IPR011936">
    <property type="entry name" value="Myxo_disulph_rpt"/>
</dbReference>
<sequence>MARLRLWSSCAIVLALGTPSFLVGCSESRTLGNDAGIILMIDAAPRPDAFMPGPECGNGTLEAGEGCDDANTTPGDGCDATCAREPYCGDGTTTAPEVCDDGNNRSADGCRSDCRSNETCGNGIVDHAVGEVCDGDAATCTDECTVLVGCGNGTVDDGEACDDGNTSRWDGCGADCQEEISMQLQMLEFGDARTGCDFSGDGMPDNRFARALGPAASFLNMFLGGGGGGGGPTFLMSFVGLEDRTGANDDSLRVAWMTGQPGPSSGTFVVDPAALDDRGNARTSLQGAIMSRALDAGPEDIELPIDFFPITLNQGHVRGTTVASGGEMSSISDGLLCGAIGPELLTLVNADLLENLGGGGGGGFSIEIGDPCDGSTEPATLFDMMVGGAMIAILRIGNVPPDVDVDGDGLETFEVTRDGPEGCQPVVTACIDGDGTRFEGRSCVTEQVAGRPRFVDGYSAGLTFTAQRAEIVGVGEGGGGGEPVPEPPPGG</sequence>
<protein>
    <submittedName>
        <fullName evidence="4">Multiple EGF-like-domain protein 3</fullName>
    </submittedName>
</protein>
<reference evidence="4 5" key="1">
    <citation type="submission" date="2015-03" db="EMBL/GenBank/DDBJ databases">
        <title>Genome assembly of Sandaracinus amylolyticus DSM 53668.</title>
        <authorList>
            <person name="Sharma G."/>
            <person name="Subramanian S."/>
        </authorList>
    </citation>
    <scope>NUCLEOTIDE SEQUENCE [LARGE SCALE GENOMIC DNA]</scope>
    <source>
        <strain evidence="4 5">DSM 53668</strain>
    </source>
</reference>
<dbReference type="RefSeq" id="WP_169791665.1">
    <property type="nucleotide sequence ID" value="NZ_CP011125.1"/>
</dbReference>
<proteinExistence type="predicted"/>
<keyword evidence="5" id="KW-1185">Reference proteome</keyword>
<evidence type="ECO:0000313" key="4">
    <source>
        <dbReference type="EMBL" id="AKF10080.1"/>
    </source>
</evidence>
<dbReference type="KEGG" id="samy:DB32_007229"/>
<dbReference type="NCBIfam" id="TIGR02232">
    <property type="entry name" value="myxo_disulf_rpt"/>
    <property type="match status" value="3"/>
</dbReference>
<dbReference type="STRING" id="927083.DB32_007229"/>
<keyword evidence="1" id="KW-0732">Signal</keyword>
<name>A0A0F6W8G5_9BACT</name>
<dbReference type="Proteomes" id="UP000034883">
    <property type="component" value="Chromosome"/>
</dbReference>
<dbReference type="Pfam" id="PF13948">
    <property type="entry name" value="DUF4215"/>
    <property type="match status" value="1"/>
</dbReference>
<dbReference type="EMBL" id="CP011125">
    <property type="protein sequence ID" value="AKF10080.1"/>
    <property type="molecule type" value="Genomic_DNA"/>
</dbReference>